<dbReference type="InterPro" id="IPR012337">
    <property type="entry name" value="RNaseH-like_sf"/>
</dbReference>
<accession>A0AAJ7N9I2</accession>
<name>A0AAJ7N9I2_9HYME</name>
<dbReference type="Gene3D" id="3.30.420.10">
    <property type="entry name" value="Ribonuclease H-like superfamily/Ribonuclease H"/>
    <property type="match status" value="1"/>
</dbReference>
<protein>
    <submittedName>
        <fullName evidence="3">Uncharacterized protein K02A2.6-like</fullName>
    </submittedName>
</protein>
<dbReference type="Proteomes" id="UP000694925">
    <property type="component" value="Unplaced"/>
</dbReference>
<dbReference type="AlphaFoldDB" id="A0AAJ7N9I2"/>
<dbReference type="GO" id="GO:0003676">
    <property type="term" value="F:nucleic acid binding"/>
    <property type="evidence" value="ECO:0007669"/>
    <property type="project" value="InterPro"/>
</dbReference>
<dbReference type="GeneID" id="108627531"/>
<evidence type="ECO:0000259" key="1">
    <source>
        <dbReference type="PROSITE" id="PS50994"/>
    </source>
</evidence>
<keyword evidence="2" id="KW-1185">Reference proteome</keyword>
<feature type="domain" description="Integrase catalytic" evidence="1">
    <location>
        <begin position="1"/>
        <end position="115"/>
    </location>
</feature>
<dbReference type="PANTHER" id="PTHR37984:SF5">
    <property type="entry name" value="PROTEIN NYNRIN-LIKE"/>
    <property type="match status" value="1"/>
</dbReference>
<feature type="non-terminal residue" evidence="3">
    <location>
        <position position="152"/>
    </location>
</feature>
<reference evidence="3" key="1">
    <citation type="submission" date="2025-08" db="UniProtKB">
        <authorList>
            <consortium name="RefSeq"/>
        </authorList>
    </citation>
    <scope>IDENTIFICATION</scope>
    <source>
        <tissue evidence="3">Whole body</tissue>
    </source>
</reference>
<sequence>MTESDVISVCKTIFAWFGILKVVRSDKGPQFASEFKKFASRYDFKHVTSSPHYPQSNRCIEAAVKIAKNILKKSSDINLGLLAYRTTPLENGFSPAELMFSRKIRSPLPVVPAQLGSFRMHEEIVKREMAGKEKQAGNYNRRHGFKNLSARC</sequence>
<organism evidence="2 3">
    <name type="scientific">Ceratina calcarata</name>
    <dbReference type="NCBI Taxonomy" id="156304"/>
    <lineage>
        <taxon>Eukaryota</taxon>
        <taxon>Metazoa</taxon>
        <taxon>Ecdysozoa</taxon>
        <taxon>Arthropoda</taxon>
        <taxon>Hexapoda</taxon>
        <taxon>Insecta</taxon>
        <taxon>Pterygota</taxon>
        <taxon>Neoptera</taxon>
        <taxon>Endopterygota</taxon>
        <taxon>Hymenoptera</taxon>
        <taxon>Apocrita</taxon>
        <taxon>Aculeata</taxon>
        <taxon>Apoidea</taxon>
        <taxon>Anthophila</taxon>
        <taxon>Apidae</taxon>
        <taxon>Ceratina</taxon>
        <taxon>Zadontomerus</taxon>
    </lineage>
</organism>
<dbReference type="InterPro" id="IPR036397">
    <property type="entry name" value="RNaseH_sf"/>
</dbReference>
<dbReference type="PANTHER" id="PTHR37984">
    <property type="entry name" value="PROTEIN CBG26694"/>
    <property type="match status" value="1"/>
</dbReference>
<gene>
    <name evidence="3" type="primary">LOC108627531</name>
</gene>
<dbReference type="SUPFAM" id="SSF53098">
    <property type="entry name" value="Ribonuclease H-like"/>
    <property type="match status" value="1"/>
</dbReference>
<dbReference type="InterPro" id="IPR001584">
    <property type="entry name" value="Integrase_cat-core"/>
</dbReference>
<dbReference type="InterPro" id="IPR050951">
    <property type="entry name" value="Retrovirus_Pol_polyprotein"/>
</dbReference>
<dbReference type="PROSITE" id="PS50994">
    <property type="entry name" value="INTEGRASE"/>
    <property type="match status" value="1"/>
</dbReference>
<dbReference type="RefSeq" id="XP_017884305.1">
    <property type="nucleotide sequence ID" value="XM_018028816.1"/>
</dbReference>
<evidence type="ECO:0000313" key="2">
    <source>
        <dbReference type="Proteomes" id="UP000694925"/>
    </source>
</evidence>
<proteinExistence type="predicted"/>
<evidence type="ECO:0000313" key="3">
    <source>
        <dbReference type="RefSeq" id="XP_017884305.1"/>
    </source>
</evidence>
<dbReference type="GO" id="GO:0015074">
    <property type="term" value="P:DNA integration"/>
    <property type="evidence" value="ECO:0007669"/>
    <property type="project" value="InterPro"/>
</dbReference>
<dbReference type="KEGG" id="ccal:108627531"/>